<gene>
    <name evidence="2" type="ORF">FRZ32_14410</name>
</gene>
<reference evidence="2 3" key="1">
    <citation type="journal article" date="2015" name="J. Microbiol.">
        <title>Sphingosinicella ginsenosidimutans sp. nov., with ginsenoside converting activity.</title>
        <authorList>
            <person name="Kim J.K."/>
            <person name="Kang M.S."/>
            <person name="Park S.C."/>
            <person name="Kim K.M."/>
            <person name="Choi K."/>
            <person name="Yoon M.H."/>
            <person name="Im W.T."/>
        </authorList>
    </citation>
    <scope>NUCLEOTIDE SEQUENCE [LARGE SCALE GENOMIC DNA]</scope>
    <source>
        <strain evidence="2 3">BS-11</strain>
    </source>
</reference>
<accession>A0A5C6TWA4</accession>
<name>A0A5C6TWA4_9SPHN</name>
<dbReference type="AlphaFoldDB" id="A0A5C6TWA4"/>
<evidence type="ECO:0000313" key="3">
    <source>
        <dbReference type="Proteomes" id="UP000321249"/>
    </source>
</evidence>
<protein>
    <submittedName>
        <fullName evidence="2">Uncharacterized protein</fullName>
    </submittedName>
</protein>
<evidence type="ECO:0000313" key="2">
    <source>
        <dbReference type="EMBL" id="TXC64734.1"/>
    </source>
</evidence>
<dbReference type="RefSeq" id="WP_147044157.1">
    <property type="nucleotide sequence ID" value="NZ_BAABIR010000001.1"/>
</dbReference>
<keyword evidence="3" id="KW-1185">Reference proteome</keyword>
<dbReference type="Proteomes" id="UP000321249">
    <property type="component" value="Unassembled WGS sequence"/>
</dbReference>
<comment type="caution">
    <text evidence="2">The sequence shown here is derived from an EMBL/GenBank/DDBJ whole genome shotgun (WGS) entry which is preliminary data.</text>
</comment>
<evidence type="ECO:0000256" key="1">
    <source>
        <dbReference type="SAM" id="MobiDB-lite"/>
    </source>
</evidence>
<feature type="region of interest" description="Disordered" evidence="1">
    <location>
        <begin position="50"/>
        <end position="75"/>
    </location>
</feature>
<sequence>MDAADRNYFLDRVEEELTLANQATHSNVARAHYHLAAYYLDRVYGGPANENDWPEPAIAQSGPSSPFSTLPSVER</sequence>
<dbReference type="EMBL" id="VOQQ01000001">
    <property type="protein sequence ID" value="TXC64734.1"/>
    <property type="molecule type" value="Genomic_DNA"/>
</dbReference>
<proteinExistence type="predicted"/>
<organism evidence="2 3">
    <name type="scientific">Allosphingosinicella ginsenosidimutans</name>
    <dbReference type="NCBI Taxonomy" id="1176539"/>
    <lineage>
        <taxon>Bacteria</taxon>
        <taxon>Pseudomonadati</taxon>
        <taxon>Pseudomonadota</taxon>
        <taxon>Alphaproteobacteria</taxon>
        <taxon>Sphingomonadales</taxon>
        <taxon>Sphingomonadaceae</taxon>
        <taxon>Allosphingosinicella</taxon>
    </lineage>
</organism>
<feature type="compositionally biased region" description="Polar residues" evidence="1">
    <location>
        <begin position="61"/>
        <end position="75"/>
    </location>
</feature>